<accession>A0AAN9T1V7</accession>
<dbReference type="GO" id="GO:0006979">
    <property type="term" value="P:response to oxidative stress"/>
    <property type="evidence" value="ECO:0007669"/>
    <property type="project" value="InterPro"/>
</dbReference>
<sequence length="124" mass="13734">MQLRVVISLIWSGPHQINLITKTTRERTSCSPRTTDADSIDTLNSFNSNQNAFLGNFVVSMIKMGVASQDPKDNLRFQSLMLSSVLRYTVKHVHSYNVLCLESTSKLPSSIPESGPATREAAFS</sequence>
<keyword evidence="2" id="KW-1185">Reference proteome</keyword>
<dbReference type="InterPro" id="IPR010255">
    <property type="entry name" value="Haem_peroxidase_sf"/>
</dbReference>
<reference evidence="1 2" key="1">
    <citation type="submission" date="2024-01" db="EMBL/GenBank/DDBJ databases">
        <title>The genomes of 5 underutilized Papilionoideae crops provide insights into root nodulation and disease resistanc.</title>
        <authorList>
            <person name="Jiang F."/>
        </authorList>
    </citation>
    <scope>NUCLEOTIDE SEQUENCE [LARGE SCALE GENOMIC DNA]</scope>
    <source>
        <strain evidence="1">DUOXIRENSHENG_FW03</strain>
        <tissue evidence="1">Leaves</tissue>
    </source>
</reference>
<protein>
    <submittedName>
        <fullName evidence="1">Uncharacterized protein</fullName>
    </submittedName>
</protein>
<organism evidence="1 2">
    <name type="scientific">Psophocarpus tetragonolobus</name>
    <name type="common">Winged bean</name>
    <name type="synonym">Dolichos tetragonolobus</name>
    <dbReference type="NCBI Taxonomy" id="3891"/>
    <lineage>
        <taxon>Eukaryota</taxon>
        <taxon>Viridiplantae</taxon>
        <taxon>Streptophyta</taxon>
        <taxon>Embryophyta</taxon>
        <taxon>Tracheophyta</taxon>
        <taxon>Spermatophyta</taxon>
        <taxon>Magnoliopsida</taxon>
        <taxon>eudicotyledons</taxon>
        <taxon>Gunneridae</taxon>
        <taxon>Pentapetalae</taxon>
        <taxon>rosids</taxon>
        <taxon>fabids</taxon>
        <taxon>Fabales</taxon>
        <taxon>Fabaceae</taxon>
        <taxon>Papilionoideae</taxon>
        <taxon>50 kb inversion clade</taxon>
        <taxon>NPAAA clade</taxon>
        <taxon>indigoferoid/millettioid clade</taxon>
        <taxon>Phaseoleae</taxon>
        <taxon>Psophocarpus</taxon>
    </lineage>
</organism>
<dbReference type="SUPFAM" id="SSF48113">
    <property type="entry name" value="Heme-dependent peroxidases"/>
    <property type="match status" value="1"/>
</dbReference>
<name>A0AAN9T1V7_PSOTE</name>
<dbReference type="GO" id="GO:0004601">
    <property type="term" value="F:peroxidase activity"/>
    <property type="evidence" value="ECO:0007669"/>
    <property type="project" value="InterPro"/>
</dbReference>
<dbReference type="AlphaFoldDB" id="A0AAN9T1V7"/>
<dbReference type="Proteomes" id="UP001386955">
    <property type="component" value="Unassembled WGS sequence"/>
</dbReference>
<dbReference type="EMBL" id="JAYMYS010000001">
    <property type="protein sequence ID" value="KAK7412806.1"/>
    <property type="molecule type" value="Genomic_DNA"/>
</dbReference>
<evidence type="ECO:0000313" key="2">
    <source>
        <dbReference type="Proteomes" id="UP001386955"/>
    </source>
</evidence>
<gene>
    <name evidence="1" type="ORF">VNO78_04444</name>
</gene>
<proteinExistence type="predicted"/>
<dbReference type="GO" id="GO:0020037">
    <property type="term" value="F:heme binding"/>
    <property type="evidence" value="ECO:0007669"/>
    <property type="project" value="InterPro"/>
</dbReference>
<comment type="caution">
    <text evidence="1">The sequence shown here is derived from an EMBL/GenBank/DDBJ whole genome shotgun (WGS) entry which is preliminary data.</text>
</comment>
<evidence type="ECO:0000313" key="1">
    <source>
        <dbReference type="EMBL" id="KAK7412806.1"/>
    </source>
</evidence>